<reference evidence="2 3" key="1">
    <citation type="submission" date="2015-10" db="EMBL/GenBank/DDBJ databases">
        <title>Full genome of DAOMC 229536 Phialocephala scopiformis, a fungal endophyte of spruce producing the potent anti-insectan compound rugulosin.</title>
        <authorList>
            <consortium name="DOE Joint Genome Institute"/>
            <person name="Walker A.K."/>
            <person name="Frasz S.L."/>
            <person name="Seifert K.A."/>
            <person name="Miller J.D."/>
            <person name="Mondo S.J."/>
            <person name="Labutti K."/>
            <person name="Lipzen A."/>
            <person name="Dockter R."/>
            <person name="Kennedy M."/>
            <person name="Grigoriev I.V."/>
            <person name="Spatafora J.W."/>
        </authorList>
    </citation>
    <scope>NUCLEOTIDE SEQUENCE [LARGE SCALE GENOMIC DNA]</scope>
    <source>
        <strain evidence="2 3">CBS 120377</strain>
    </source>
</reference>
<dbReference type="InterPro" id="IPR015926">
    <property type="entry name" value="Cytolysin/lectin"/>
</dbReference>
<evidence type="ECO:0000259" key="1">
    <source>
        <dbReference type="Pfam" id="PF06985"/>
    </source>
</evidence>
<dbReference type="InterPro" id="IPR010730">
    <property type="entry name" value="HET"/>
</dbReference>
<dbReference type="KEGG" id="psco:LY89DRAFT_697867"/>
<keyword evidence="3" id="KW-1185">Reference proteome</keyword>
<dbReference type="PANTHER" id="PTHR10622:SF12">
    <property type="entry name" value="HET DOMAIN-CONTAINING PROTEIN"/>
    <property type="match status" value="1"/>
</dbReference>
<dbReference type="InParanoid" id="A0A194X6W3"/>
<dbReference type="SUPFAM" id="SSF63724">
    <property type="entry name" value="Cytolysin/lectin"/>
    <property type="match status" value="1"/>
</dbReference>
<proteinExistence type="predicted"/>
<dbReference type="EMBL" id="KQ947417">
    <property type="protein sequence ID" value="KUJ15824.1"/>
    <property type="molecule type" value="Genomic_DNA"/>
</dbReference>
<organism evidence="2 3">
    <name type="scientific">Mollisia scopiformis</name>
    <name type="common">Conifer needle endophyte fungus</name>
    <name type="synonym">Phialocephala scopiformis</name>
    <dbReference type="NCBI Taxonomy" id="149040"/>
    <lineage>
        <taxon>Eukaryota</taxon>
        <taxon>Fungi</taxon>
        <taxon>Dikarya</taxon>
        <taxon>Ascomycota</taxon>
        <taxon>Pezizomycotina</taxon>
        <taxon>Leotiomycetes</taxon>
        <taxon>Helotiales</taxon>
        <taxon>Mollisiaceae</taxon>
        <taxon>Mollisia</taxon>
    </lineage>
</organism>
<accession>A0A194X6W3</accession>
<evidence type="ECO:0000313" key="3">
    <source>
        <dbReference type="Proteomes" id="UP000070700"/>
    </source>
</evidence>
<name>A0A194X6W3_MOLSC</name>
<dbReference type="GeneID" id="28826661"/>
<dbReference type="PANTHER" id="PTHR10622">
    <property type="entry name" value="HET DOMAIN-CONTAINING PROTEIN"/>
    <property type="match status" value="1"/>
</dbReference>
<dbReference type="Proteomes" id="UP000070700">
    <property type="component" value="Unassembled WGS sequence"/>
</dbReference>
<sequence>MRLLELKDNGQFSLSKDFVHEVPPYAILSHTWGADDEETKIGYRKIGKQAARDDLHYFWVDTCCIDKANSTELSEAINSMFRWYQDAVICYVYLSDVKSDSELEHSRWFKRGWTLQELLAPKDLTFYNHEWQRISRSNLTLTNSRITGIPKRILFRDIVGEYSAAQIMSWAAGRETTREEDIAYCLLGLLGVNMPLLYSEGARAFQRLQQEFIKTSTDHSLFNWQGNGVERGPFARSPAEFQDCNYVSIGKQPSLEFLMTNRGLRISLPLMSLGDGNVAAVLNCYGLGGFRLAIYLKNVRDDVYRRVRSTEMIRRLDRNATIPLPRTISIESAVPRLFGRDRQTVQSTGFQFQVNFEAASRLGFRLKHCSPGKVRRKYGHIGLFEIETCIDLMVDCSGEYSGLLFNNVEKNRGRFVMIADIHKWKLWLDITKIGTDETFESVMEEYYHYSKAHNFNADRCRCHWPWEALNRVSFSLCCGLLVEACVKSGEVENQFKVELLVKDGLD</sequence>
<gene>
    <name evidence="2" type="ORF">LY89DRAFT_697867</name>
</gene>
<dbReference type="Gene3D" id="2.60.270.20">
    <property type="entry name" value="Cytolysin/lectin"/>
    <property type="match status" value="1"/>
</dbReference>
<evidence type="ECO:0000313" key="2">
    <source>
        <dbReference type="EMBL" id="KUJ15824.1"/>
    </source>
</evidence>
<feature type="domain" description="Heterokaryon incompatibility" evidence="1">
    <location>
        <begin position="25"/>
        <end position="104"/>
    </location>
</feature>
<dbReference type="Pfam" id="PF06985">
    <property type="entry name" value="HET"/>
    <property type="match status" value="1"/>
</dbReference>
<dbReference type="RefSeq" id="XP_018070179.1">
    <property type="nucleotide sequence ID" value="XM_018216935.1"/>
</dbReference>
<protein>
    <submittedName>
        <fullName evidence="2">HET domain-containing protein</fullName>
    </submittedName>
</protein>
<dbReference type="AlphaFoldDB" id="A0A194X6W3"/>
<dbReference type="OrthoDB" id="674604at2759"/>